<feature type="transmembrane region" description="Helical" evidence="10">
    <location>
        <begin position="113"/>
        <end position="135"/>
    </location>
</feature>
<keyword evidence="6 10" id="KW-0812">Transmembrane</keyword>
<feature type="transmembrane region" description="Helical" evidence="10">
    <location>
        <begin position="31"/>
        <end position="54"/>
    </location>
</feature>
<dbReference type="HOGENOM" id="CLU_043931_0_0_11"/>
<dbReference type="PANTHER" id="PTHR43302">
    <property type="entry name" value="TRANSPORTER ARSB-RELATED"/>
    <property type="match status" value="1"/>
</dbReference>
<evidence type="ECO:0000256" key="3">
    <source>
        <dbReference type="ARBA" id="ARBA00009843"/>
    </source>
</evidence>
<evidence type="ECO:0000256" key="7">
    <source>
        <dbReference type="ARBA" id="ARBA00022849"/>
    </source>
</evidence>
<evidence type="ECO:0000313" key="12">
    <source>
        <dbReference type="EMBL" id="BAC16835.1"/>
    </source>
</evidence>
<dbReference type="eggNOG" id="COG1055">
    <property type="taxonomic scope" value="Bacteria"/>
</dbReference>
<sequence>MNLIAMVATVVATIVLVSTDAAEAYTLFGRLVPIFAFVTGMSVVVNIAAQVGVFDAVTRALETVAPVRAGARRQALWSGLILISIVVTVFLSLDTTAILLTPLAIAVARRNGLNLMAVAFAVVWIANIASLHLPVSNLTNLLALSGGGFTSELDYITAAWVPATIATGIAVAAALVINRLPERITSTTAHHPRREQVVADPLLRPSLITLGLLLPALASPIPYWLSSSVAAVVMVVLAALKRRDLLRLHLIPWPSLLLATAMSTVATAVSVLGGAQLVQAMLDDATPLTIATTGAVAANLLNNIPAFLALEPAVSTTQGYLALLIGVNTGPIITPWASLATLLWHDQLLRAGVQIRWRTFILFGLILAPVAVVVPALSLML</sequence>
<comment type="subcellular location">
    <subcellularLocation>
        <location evidence="1">Cell membrane</location>
        <topology evidence="1">Multi-pass membrane protein</topology>
    </subcellularLocation>
</comment>
<proteinExistence type="inferred from homology"/>
<dbReference type="STRING" id="196164.gene:10740414"/>
<feature type="transmembrane region" description="Helical" evidence="10">
    <location>
        <begin position="155"/>
        <end position="177"/>
    </location>
</feature>
<protein>
    <recommendedName>
        <fullName evidence="11">Citrate transporter-like domain-containing protein</fullName>
    </recommendedName>
</protein>
<feature type="transmembrane region" description="Helical" evidence="10">
    <location>
        <begin position="252"/>
        <end position="278"/>
    </location>
</feature>
<evidence type="ECO:0000256" key="1">
    <source>
        <dbReference type="ARBA" id="ARBA00004651"/>
    </source>
</evidence>
<keyword evidence="7" id="KW-0059">Arsenical resistance</keyword>
<dbReference type="InterPro" id="IPR000802">
    <property type="entry name" value="Arsenical_pump_ArsB"/>
</dbReference>
<evidence type="ECO:0000256" key="5">
    <source>
        <dbReference type="ARBA" id="ARBA00022475"/>
    </source>
</evidence>
<dbReference type="InterPro" id="IPR004680">
    <property type="entry name" value="Cit_transptr-like_dom"/>
</dbReference>
<evidence type="ECO:0000313" key="13">
    <source>
        <dbReference type="Proteomes" id="UP000001409"/>
    </source>
</evidence>
<evidence type="ECO:0000256" key="2">
    <source>
        <dbReference type="ARBA" id="ARBA00006433"/>
    </source>
</evidence>
<dbReference type="AlphaFoldDB" id="Q8FUJ3"/>
<comment type="similarity">
    <text evidence="2">Belongs to the ArsB family.</text>
</comment>
<dbReference type="EMBL" id="BA000035">
    <property type="protein sequence ID" value="BAC16835.1"/>
    <property type="molecule type" value="Genomic_DNA"/>
</dbReference>
<keyword evidence="8 10" id="KW-1133">Transmembrane helix</keyword>
<dbReference type="GO" id="GO:0015105">
    <property type="term" value="F:arsenite transmembrane transporter activity"/>
    <property type="evidence" value="ECO:0007669"/>
    <property type="project" value="InterPro"/>
</dbReference>
<dbReference type="GO" id="GO:0046685">
    <property type="term" value="P:response to arsenic-containing substance"/>
    <property type="evidence" value="ECO:0007669"/>
    <property type="project" value="UniProtKB-KW"/>
</dbReference>
<dbReference type="Proteomes" id="UP000001409">
    <property type="component" value="Chromosome"/>
</dbReference>
<keyword evidence="4" id="KW-0813">Transport</keyword>
<dbReference type="Pfam" id="PF03600">
    <property type="entry name" value="CitMHS"/>
    <property type="match status" value="1"/>
</dbReference>
<keyword evidence="13" id="KW-1185">Reference proteome</keyword>
<comment type="similarity">
    <text evidence="3">Belongs to the CitM (TC 2.A.11) transporter family.</text>
</comment>
<evidence type="ECO:0000256" key="8">
    <source>
        <dbReference type="ARBA" id="ARBA00022989"/>
    </source>
</evidence>
<feature type="transmembrane region" description="Helical" evidence="10">
    <location>
        <begin position="320"/>
        <end position="345"/>
    </location>
</feature>
<feature type="transmembrane region" description="Helical" evidence="10">
    <location>
        <begin position="357"/>
        <end position="380"/>
    </location>
</feature>
<evidence type="ECO:0000256" key="4">
    <source>
        <dbReference type="ARBA" id="ARBA00022448"/>
    </source>
</evidence>
<evidence type="ECO:0000256" key="9">
    <source>
        <dbReference type="ARBA" id="ARBA00023136"/>
    </source>
</evidence>
<reference evidence="12 13" key="1">
    <citation type="journal article" date="2003" name="Genome Res.">
        <title>Comparative complete genome sequence analysis of the amino acid replacements responsible for the thermostability of Corynebacterium efficiens.</title>
        <authorList>
            <person name="Nishio Y."/>
            <person name="Nakamura Y."/>
            <person name="Kawarabayasi Y."/>
            <person name="Usuda Y."/>
            <person name="Kimura E."/>
            <person name="Sugimoto S."/>
            <person name="Matsui K."/>
            <person name="Yamagishi A."/>
            <person name="Kikuchi H."/>
            <person name="Ikeo K."/>
            <person name="Gojobori T."/>
        </authorList>
    </citation>
    <scope>NUCLEOTIDE SEQUENCE [LARGE SCALE GENOMIC DNA]</scope>
    <source>
        <strain evidence="13">DSM 44549 / YS-314 / AJ 12310 / JCM 11189 / NBRC 100395</strain>
    </source>
</reference>
<feature type="transmembrane region" description="Helical" evidence="10">
    <location>
        <begin position="221"/>
        <end position="240"/>
    </location>
</feature>
<dbReference type="GO" id="GO:0005886">
    <property type="term" value="C:plasma membrane"/>
    <property type="evidence" value="ECO:0007669"/>
    <property type="project" value="UniProtKB-SubCell"/>
</dbReference>
<keyword evidence="9 10" id="KW-0472">Membrane</keyword>
<evidence type="ECO:0000256" key="6">
    <source>
        <dbReference type="ARBA" id="ARBA00022692"/>
    </source>
</evidence>
<evidence type="ECO:0000259" key="11">
    <source>
        <dbReference type="Pfam" id="PF03600"/>
    </source>
</evidence>
<keyword evidence="5" id="KW-1003">Cell membrane</keyword>
<name>Q8FUJ3_COREF</name>
<dbReference type="KEGG" id="cef:CE0025"/>
<dbReference type="PRINTS" id="PR00758">
    <property type="entry name" value="ARSENICPUMP"/>
</dbReference>
<accession>Q8FUJ3</accession>
<feature type="transmembrane region" description="Helical" evidence="10">
    <location>
        <begin position="75"/>
        <end position="93"/>
    </location>
</feature>
<organism evidence="12 13">
    <name type="scientific">Corynebacterium efficiens (strain DSM 44549 / YS-314 / AJ 12310 / JCM 11189 / NBRC 100395)</name>
    <dbReference type="NCBI Taxonomy" id="196164"/>
    <lineage>
        <taxon>Bacteria</taxon>
        <taxon>Bacillati</taxon>
        <taxon>Actinomycetota</taxon>
        <taxon>Actinomycetes</taxon>
        <taxon>Mycobacteriales</taxon>
        <taxon>Corynebacteriaceae</taxon>
        <taxon>Corynebacterium</taxon>
    </lineage>
</organism>
<feature type="domain" description="Citrate transporter-like" evidence="11">
    <location>
        <begin position="5"/>
        <end position="338"/>
    </location>
</feature>
<evidence type="ECO:0000256" key="10">
    <source>
        <dbReference type="SAM" id="Phobius"/>
    </source>
</evidence>
<dbReference type="PANTHER" id="PTHR43302:SF5">
    <property type="entry name" value="TRANSPORTER ARSB-RELATED"/>
    <property type="match status" value="1"/>
</dbReference>